<name>A0A072VMD4_MEDTR</name>
<reference evidence="1 3" key="1">
    <citation type="journal article" date="2011" name="Nature">
        <title>The Medicago genome provides insight into the evolution of rhizobial symbioses.</title>
        <authorList>
            <person name="Young N.D."/>
            <person name="Debelle F."/>
            <person name="Oldroyd G.E."/>
            <person name="Geurts R."/>
            <person name="Cannon S.B."/>
            <person name="Udvardi M.K."/>
            <person name="Benedito V.A."/>
            <person name="Mayer K.F."/>
            <person name="Gouzy J."/>
            <person name="Schoof H."/>
            <person name="Van de Peer Y."/>
            <person name="Proost S."/>
            <person name="Cook D.R."/>
            <person name="Meyers B.C."/>
            <person name="Spannagl M."/>
            <person name="Cheung F."/>
            <person name="De Mita S."/>
            <person name="Krishnakumar V."/>
            <person name="Gundlach H."/>
            <person name="Zhou S."/>
            <person name="Mudge J."/>
            <person name="Bharti A.K."/>
            <person name="Murray J.D."/>
            <person name="Naoumkina M.A."/>
            <person name="Rosen B."/>
            <person name="Silverstein K.A."/>
            <person name="Tang H."/>
            <person name="Rombauts S."/>
            <person name="Zhao P.X."/>
            <person name="Zhou P."/>
            <person name="Barbe V."/>
            <person name="Bardou P."/>
            <person name="Bechner M."/>
            <person name="Bellec A."/>
            <person name="Berger A."/>
            <person name="Berges H."/>
            <person name="Bidwell S."/>
            <person name="Bisseling T."/>
            <person name="Choisne N."/>
            <person name="Couloux A."/>
            <person name="Denny R."/>
            <person name="Deshpande S."/>
            <person name="Dai X."/>
            <person name="Doyle J.J."/>
            <person name="Dudez A.M."/>
            <person name="Farmer A.D."/>
            <person name="Fouteau S."/>
            <person name="Franken C."/>
            <person name="Gibelin C."/>
            <person name="Gish J."/>
            <person name="Goldstein S."/>
            <person name="Gonzalez A.J."/>
            <person name="Green P.J."/>
            <person name="Hallab A."/>
            <person name="Hartog M."/>
            <person name="Hua A."/>
            <person name="Humphray S.J."/>
            <person name="Jeong D.H."/>
            <person name="Jing Y."/>
            <person name="Jocker A."/>
            <person name="Kenton S.M."/>
            <person name="Kim D.J."/>
            <person name="Klee K."/>
            <person name="Lai H."/>
            <person name="Lang C."/>
            <person name="Lin S."/>
            <person name="Macmil S.L."/>
            <person name="Magdelenat G."/>
            <person name="Matthews L."/>
            <person name="McCorrison J."/>
            <person name="Monaghan E.L."/>
            <person name="Mun J.H."/>
            <person name="Najar F.Z."/>
            <person name="Nicholson C."/>
            <person name="Noirot C."/>
            <person name="O'Bleness M."/>
            <person name="Paule C.R."/>
            <person name="Poulain J."/>
            <person name="Prion F."/>
            <person name="Qin B."/>
            <person name="Qu C."/>
            <person name="Retzel E.F."/>
            <person name="Riddle C."/>
            <person name="Sallet E."/>
            <person name="Samain S."/>
            <person name="Samson N."/>
            <person name="Sanders I."/>
            <person name="Saurat O."/>
            <person name="Scarpelli C."/>
            <person name="Schiex T."/>
            <person name="Segurens B."/>
            <person name="Severin A.J."/>
            <person name="Sherrier D.J."/>
            <person name="Shi R."/>
            <person name="Sims S."/>
            <person name="Singer S.R."/>
            <person name="Sinharoy S."/>
            <person name="Sterck L."/>
            <person name="Viollet A."/>
            <person name="Wang B.B."/>
            <person name="Wang K."/>
            <person name="Wang M."/>
            <person name="Wang X."/>
            <person name="Warfsmann J."/>
            <person name="Weissenbach J."/>
            <person name="White D.D."/>
            <person name="White J.D."/>
            <person name="Wiley G.B."/>
            <person name="Wincker P."/>
            <person name="Xing Y."/>
            <person name="Yang L."/>
            <person name="Yao Z."/>
            <person name="Ying F."/>
            <person name="Zhai J."/>
            <person name="Zhou L."/>
            <person name="Zuber A."/>
            <person name="Denarie J."/>
            <person name="Dixon R.A."/>
            <person name="May G.D."/>
            <person name="Schwartz D.C."/>
            <person name="Rogers J."/>
            <person name="Quetier F."/>
            <person name="Town C.D."/>
            <person name="Roe B.A."/>
        </authorList>
    </citation>
    <scope>NUCLEOTIDE SEQUENCE [LARGE SCALE GENOMIC DNA]</scope>
    <source>
        <strain evidence="1">A17</strain>
        <strain evidence="2 3">cv. Jemalong A17</strain>
    </source>
</reference>
<dbReference type="EMBL" id="CM001217">
    <property type="protein sequence ID" value="KEH43174.1"/>
    <property type="molecule type" value="Genomic_DNA"/>
</dbReference>
<dbReference type="AlphaFoldDB" id="A0A072VMD4"/>
<dbReference type="EnsemblPlants" id="KEH43174">
    <property type="protein sequence ID" value="KEH43174"/>
    <property type="gene ID" value="MTR_1g085670"/>
</dbReference>
<reference evidence="1 3" key="2">
    <citation type="journal article" date="2014" name="BMC Genomics">
        <title>An improved genome release (version Mt4.0) for the model legume Medicago truncatula.</title>
        <authorList>
            <person name="Tang H."/>
            <person name="Krishnakumar V."/>
            <person name="Bidwell S."/>
            <person name="Rosen B."/>
            <person name="Chan A."/>
            <person name="Zhou S."/>
            <person name="Gentzbittel L."/>
            <person name="Childs K.L."/>
            <person name="Yandell M."/>
            <person name="Gundlach H."/>
            <person name="Mayer K.F."/>
            <person name="Schwartz D.C."/>
            <person name="Town C.D."/>
        </authorList>
    </citation>
    <scope>GENOME REANNOTATION</scope>
    <source>
        <strain evidence="1">A17</strain>
        <strain evidence="2 3">cv. Jemalong A17</strain>
    </source>
</reference>
<keyword evidence="3" id="KW-1185">Reference proteome</keyword>
<reference evidence="2" key="3">
    <citation type="submission" date="2015-04" db="UniProtKB">
        <authorList>
            <consortium name="EnsemblPlants"/>
        </authorList>
    </citation>
    <scope>IDENTIFICATION</scope>
    <source>
        <strain evidence="2">cv. Jemalong A17</strain>
    </source>
</reference>
<evidence type="ECO:0000313" key="2">
    <source>
        <dbReference type="EnsemblPlants" id="KEH43174"/>
    </source>
</evidence>
<proteinExistence type="predicted"/>
<dbReference type="HOGENOM" id="CLU_2100467_0_0_1"/>
<protein>
    <submittedName>
        <fullName evidence="1 2">Uncharacterized protein</fullName>
    </submittedName>
</protein>
<evidence type="ECO:0000313" key="3">
    <source>
        <dbReference type="Proteomes" id="UP000002051"/>
    </source>
</evidence>
<evidence type="ECO:0000313" key="1">
    <source>
        <dbReference type="EMBL" id="KEH43174.1"/>
    </source>
</evidence>
<sequence length="116" mass="13575">MCFSEKQRKWVMGCIGSISTSMLVKGSLREEFRLSRKLRQRDSLSPFLFLTVIRLVQSFKLRFFFFNLQSDALIFDEKIWANVRPIKVNLILFDDFGSQGYLFDDFGSQGNPNLTM</sequence>
<dbReference type="Proteomes" id="UP000002051">
    <property type="component" value="Unassembled WGS sequence"/>
</dbReference>
<organism evidence="1 3">
    <name type="scientific">Medicago truncatula</name>
    <name type="common">Barrel medic</name>
    <name type="synonym">Medicago tribuloides</name>
    <dbReference type="NCBI Taxonomy" id="3880"/>
    <lineage>
        <taxon>Eukaryota</taxon>
        <taxon>Viridiplantae</taxon>
        <taxon>Streptophyta</taxon>
        <taxon>Embryophyta</taxon>
        <taxon>Tracheophyta</taxon>
        <taxon>Spermatophyta</taxon>
        <taxon>Magnoliopsida</taxon>
        <taxon>eudicotyledons</taxon>
        <taxon>Gunneridae</taxon>
        <taxon>Pentapetalae</taxon>
        <taxon>rosids</taxon>
        <taxon>fabids</taxon>
        <taxon>Fabales</taxon>
        <taxon>Fabaceae</taxon>
        <taxon>Papilionoideae</taxon>
        <taxon>50 kb inversion clade</taxon>
        <taxon>NPAAA clade</taxon>
        <taxon>Hologalegina</taxon>
        <taxon>IRL clade</taxon>
        <taxon>Trifolieae</taxon>
        <taxon>Medicago</taxon>
    </lineage>
</organism>
<gene>
    <name evidence="1" type="ordered locus">MTR_1g085670</name>
</gene>
<accession>A0A072VMD4</accession>